<dbReference type="OrthoDB" id="205623at2759"/>
<name>A0A9J6GS49_HAELO</name>
<evidence type="ECO:0000313" key="4">
    <source>
        <dbReference type="EMBL" id="KAH9377995.1"/>
    </source>
</evidence>
<proteinExistence type="inferred from homology"/>
<evidence type="ECO:0000259" key="3">
    <source>
        <dbReference type="Pfam" id="PF00685"/>
    </source>
</evidence>
<dbReference type="SUPFAM" id="SSF52540">
    <property type="entry name" value="P-loop containing nucleoside triphosphate hydrolases"/>
    <property type="match status" value="1"/>
</dbReference>
<dbReference type="Gene3D" id="3.40.50.300">
    <property type="entry name" value="P-loop containing nucleotide triphosphate hydrolases"/>
    <property type="match status" value="1"/>
</dbReference>
<dbReference type="InterPro" id="IPR027417">
    <property type="entry name" value="P-loop_NTPase"/>
</dbReference>
<dbReference type="InterPro" id="IPR000863">
    <property type="entry name" value="Sulfotransferase_dom"/>
</dbReference>
<dbReference type="Proteomes" id="UP000821853">
    <property type="component" value="Unassembled WGS sequence"/>
</dbReference>
<sequence>MQVCKPELTYQDVYRDFEGLYISHFYTDRKLRSAFSYTPTDEDIFIASFPKCGTTWMQHIVCNIFCDGSPPATVSEIMKMTPFLEAVGAETVRAMSRPGAIKTHLPFNKLSYSAKAKYIYITRNPYDCCVSYYYHTKSYPMYCFTNGTFDQFFDMFIEGKAGFGDYFDHLMSWYAHRNDHNVFFLTYEQLKKDTAGMVLKIADFLGEEQYGCKLKRHPEILGKILDGVNVSCMRKSNPEFKIIAKEIVCKSAESTTEYVKSARDVVNEMGNVAAQGNRVRKGVVGDWRNHFSRQQVDRMKEKIALKTAGTEVLKLWAEWDLP</sequence>
<comment type="caution">
    <text evidence="4">The sequence shown here is derived from an EMBL/GenBank/DDBJ whole genome shotgun (WGS) entry which is preliminary data.</text>
</comment>
<dbReference type="Pfam" id="PF00685">
    <property type="entry name" value="Sulfotransfer_1"/>
    <property type="match status" value="1"/>
</dbReference>
<evidence type="ECO:0000256" key="1">
    <source>
        <dbReference type="ARBA" id="ARBA00005771"/>
    </source>
</evidence>
<comment type="similarity">
    <text evidence="1">Belongs to the sulfotransferase 1 family.</text>
</comment>
<organism evidence="4 5">
    <name type="scientific">Haemaphysalis longicornis</name>
    <name type="common">Bush tick</name>
    <dbReference type="NCBI Taxonomy" id="44386"/>
    <lineage>
        <taxon>Eukaryota</taxon>
        <taxon>Metazoa</taxon>
        <taxon>Ecdysozoa</taxon>
        <taxon>Arthropoda</taxon>
        <taxon>Chelicerata</taxon>
        <taxon>Arachnida</taxon>
        <taxon>Acari</taxon>
        <taxon>Parasitiformes</taxon>
        <taxon>Ixodida</taxon>
        <taxon>Ixodoidea</taxon>
        <taxon>Ixodidae</taxon>
        <taxon>Haemaphysalinae</taxon>
        <taxon>Haemaphysalis</taxon>
    </lineage>
</organism>
<dbReference type="VEuPathDB" id="VectorBase:HLOH_064736"/>
<dbReference type="PANTHER" id="PTHR11783">
    <property type="entry name" value="SULFOTRANSFERASE SULT"/>
    <property type="match status" value="1"/>
</dbReference>
<feature type="domain" description="Sulfotransferase" evidence="3">
    <location>
        <begin position="41"/>
        <end position="308"/>
    </location>
</feature>
<dbReference type="AlphaFoldDB" id="A0A9J6GS49"/>
<protein>
    <recommendedName>
        <fullName evidence="3">Sulfotransferase domain-containing protein</fullName>
    </recommendedName>
</protein>
<evidence type="ECO:0000313" key="5">
    <source>
        <dbReference type="Proteomes" id="UP000821853"/>
    </source>
</evidence>
<dbReference type="GO" id="GO:0008146">
    <property type="term" value="F:sulfotransferase activity"/>
    <property type="evidence" value="ECO:0007669"/>
    <property type="project" value="InterPro"/>
</dbReference>
<reference evidence="4 5" key="1">
    <citation type="journal article" date="2020" name="Cell">
        <title>Large-Scale Comparative Analyses of Tick Genomes Elucidate Their Genetic Diversity and Vector Capacities.</title>
        <authorList>
            <consortium name="Tick Genome and Microbiome Consortium (TIGMIC)"/>
            <person name="Jia N."/>
            <person name="Wang J."/>
            <person name="Shi W."/>
            <person name="Du L."/>
            <person name="Sun Y."/>
            <person name="Zhan W."/>
            <person name="Jiang J.F."/>
            <person name="Wang Q."/>
            <person name="Zhang B."/>
            <person name="Ji P."/>
            <person name="Bell-Sakyi L."/>
            <person name="Cui X.M."/>
            <person name="Yuan T.T."/>
            <person name="Jiang B.G."/>
            <person name="Yang W.F."/>
            <person name="Lam T.T."/>
            <person name="Chang Q.C."/>
            <person name="Ding S.J."/>
            <person name="Wang X.J."/>
            <person name="Zhu J.G."/>
            <person name="Ruan X.D."/>
            <person name="Zhao L."/>
            <person name="Wei J.T."/>
            <person name="Ye R.Z."/>
            <person name="Que T.C."/>
            <person name="Du C.H."/>
            <person name="Zhou Y.H."/>
            <person name="Cheng J.X."/>
            <person name="Dai P.F."/>
            <person name="Guo W.B."/>
            <person name="Han X.H."/>
            <person name="Huang E.J."/>
            <person name="Li L.F."/>
            <person name="Wei W."/>
            <person name="Gao Y.C."/>
            <person name="Liu J.Z."/>
            <person name="Shao H.Z."/>
            <person name="Wang X."/>
            <person name="Wang C.C."/>
            <person name="Yang T.C."/>
            <person name="Huo Q.B."/>
            <person name="Li W."/>
            <person name="Chen H.Y."/>
            <person name="Chen S.E."/>
            <person name="Zhou L.G."/>
            <person name="Ni X.B."/>
            <person name="Tian J.H."/>
            <person name="Sheng Y."/>
            <person name="Liu T."/>
            <person name="Pan Y.S."/>
            <person name="Xia L.Y."/>
            <person name="Li J."/>
            <person name="Zhao F."/>
            <person name="Cao W.C."/>
        </authorList>
    </citation>
    <scope>NUCLEOTIDE SEQUENCE [LARGE SCALE GENOMIC DNA]</scope>
    <source>
        <strain evidence="4">HaeL-2018</strain>
    </source>
</reference>
<evidence type="ECO:0000256" key="2">
    <source>
        <dbReference type="ARBA" id="ARBA00022679"/>
    </source>
</evidence>
<keyword evidence="5" id="KW-1185">Reference proteome</keyword>
<accession>A0A9J6GS49</accession>
<gene>
    <name evidence="4" type="ORF">HPB48_015090</name>
</gene>
<dbReference type="EMBL" id="JABSTR010000008">
    <property type="protein sequence ID" value="KAH9377995.1"/>
    <property type="molecule type" value="Genomic_DNA"/>
</dbReference>
<keyword evidence="2" id="KW-0808">Transferase</keyword>